<evidence type="ECO:0000256" key="1">
    <source>
        <dbReference type="ARBA" id="ARBA00005254"/>
    </source>
</evidence>
<dbReference type="EMBL" id="BMFC01000003">
    <property type="protein sequence ID" value="GGB99696.1"/>
    <property type="molecule type" value="Genomic_DNA"/>
</dbReference>
<evidence type="ECO:0000256" key="2">
    <source>
        <dbReference type="ARBA" id="ARBA00023239"/>
    </source>
</evidence>
<reference evidence="4" key="1">
    <citation type="journal article" date="2019" name="Int. J. Syst. Evol. Microbiol.">
        <title>The Global Catalogue of Microorganisms (GCM) 10K type strain sequencing project: providing services to taxonomists for standard genome sequencing and annotation.</title>
        <authorList>
            <consortium name="The Broad Institute Genomics Platform"/>
            <consortium name="The Broad Institute Genome Sequencing Center for Infectious Disease"/>
            <person name="Wu L."/>
            <person name="Ma J."/>
        </authorList>
    </citation>
    <scope>NUCLEOTIDE SEQUENCE [LARGE SCALE GENOMIC DNA]</scope>
    <source>
        <strain evidence="4">CGMCC 1.12478</strain>
    </source>
</reference>
<keyword evidence="2" id="KW-0456">Lyase</keyword>
<protein>
    <submittedName>
        <fullName evidence="3">Enoyl-CoA hydratase</fullName>
    </submittedName>
</protein>
<dbReference type="SUPFAM" id="SSF52096">
    <property type="entry name" value="ClpP/crotonase"/>
    <property type="match status" value="1"/>
</dbReference>
<accession>A0ABQ1KLJ4</accession>
<dbReference type="CDD" id="cd06558">
    <property type="entry name" value="crotonase-like"/>
    <property type="match status" value="1"/>
</dbReference>
<evidence type="ECO:0000313" key="3">
    <source>
        <dbReference type="EMBL" id="GGB99696.1"/>
    </source>
</evidence>
<dbReference type="InterPro" id="IPR014748">
    <property type="entry name" value="Enoyl-CoA_hydra_C"/>
</dbReference>
<comment type="similarity">
    <text evidence="1">Belongs to the enoyl-CoA hydratase/isomerase family.</text>
</comment>
<dbReference type="InterPro" id="IPR001753">
    <property type="entry name" value="Enoyl-CoA_hydra/iso"/>
</dbReference>
<dbReference type="PANTHER" id="PTHR11941">
    <property type="entry name" value="ENOYL-COA HYDRATASE-RELATED"/>
    <property type="match status" value="1"/>
</dbReference>
<sequence length="262" mass="28312">MHDGATRPGAVTRVEIDGDIATLIFDRPEKRNAMNDALIDDLDQFFSHPPEGVSAVILRGEGGHFCSGLDLAEHEHRAPVEGVYHSRNWHRVSELIEFGGLPVISVLTGAVIGGGLEIAAATHVRIAEPSARFQLPEGRRGIFVGGGATVRVGRIIGPDRMREMMLTGRNYGADDALSLGLAHYSVAEGEGLPMAHDLARKIADNAPFSNYLMINALARIGDMSRSDGLFTESLAAAMCQTSEGAREGLRAFLEKREPNFRK</sequence>
<dbReference type="InterPro" id="IPR029045">
    <property type="entry name" value="ClpP/crotonase-like_dom_sf"/>
</dbReference>
<keyword evidence="4" id="KW-1185">Reference proteome</keyword>
<evidence type="ECO:0000313" key="4">
    <source>
        <dbReference type="Proteomes" id="UP000645462"/>
    </source>
</evidence>
<gene>
    <name evidence="3" type="primary">paaG</name>
    <name evidence="3" type="ORF">GCM10011363_15390</name>
</gene>
<dbReference type="Gene3D" id="1.10.12.10">
    <property type="entry name" value="Lyase 2-enoyl-coa Hydratase, Chain A, domain 2"/>
    <property type="match status" value="1"/>
</dbReference>
<organism evidence="3 4">
    <name type="scientific">Marivita lacus</name>
    <dbReference type="NCBI Taxonomy" id="1323742"/>
    <lineage>
        <taxon>Bacteria</taxon>
        <taxon>Pseudomonadati</taxon>
        <taxon>Pseudomonadota</taxon>
        <taxon>Alphaproteobacteria</taxon>
        <taxon>Rhodobacterales</taxon>
        <taxon>Roseobacteraceae</taxon>
        <taxon>Marivita</taxon>
    </lineage>
</organism>
<dbReference type="Proteomes" id="UP000645462">
    <property type="component" value="Unassembled WGS sequence"/>
</dbReference>
<dbReference type="NCBIfam" id="NF006013">
    <property type="entry name" value="PRK08150.1"/>
    <property type="match status" value="1"/>
</dbReference>
<proteinExistence type="inferred from homology"/>
<dbReference type="RefSeq" id="WP_188481453.1">
    <property type="nucleotide sequence ID" value="NZ_BMFC01000003.1"/>
</dbReference>
<comment type="caution">
    <text evidence="3">The sequence shown here is derived from an EMBL/GenBank/DDBJ whole genome shotgun (WGS) entry which is preliminary data.</text>
</comment>
<name>A0ABQ1KLJ4_9RHOB</name>
<dbReference type="PANTHER" id="PTHR11941:SF54">
    <property type="entry name" value="ENOYL-COA HYDRATASE, MITOCHONDRIAL"/>
    <property type="match status" value="1"/>
</dbReference>
<dbReference type="Pfam" id="PF00378">
    <property type="entry name" value="ECH_1"/>
    <property type="match status" value="1"/>
</dbReference>
<dbReference type="Gene3D" id="3.90.226.10">
    <property type="entry name" value="2-enoyl-CoA Hydratase, Chain A, domain 1"/>
    <property type="match status" value="1"/>
</dbReference>